<evidence type="ECO:0000256" key="3">
    <source>
        <dbReference type="PROSITE-ProRule" id="PRU00176"/>
    </source>
</evidence>
<organism evidence="6">
    <name type="scientific">Picea sitchensis</name>
    <name type="common">Sitka spruce</name>
    <name type="synonym">Pinus sitchensis</name>
    <dbReference type="NCBI Taxonomy" id="3332"/>
    <lineage>
        <taxon>Eukaryota</taxon>
        <taxon>Viridiplantae</taxon>
        <taxon>Streptophyta</taxon>
        <taxon>Embryophyta</taxon>
        <taxon>Tracheophyta</taxon>
        <taxon>Spermatophyta</taxon>
        <taxon>Pinopsida</taxon>
        <taxon>Pinidae</taxon>
        <taxon>Conifers I</taxon>
        <taxon>Pinales</taxon>
        <taxon>Pinaceae</taxon>
        <taxon>Picea</taxon>
    </lineage>
</organism>
<protein>
    <recommendedName>
        <fullName evidence="5">RRM domain-containing protein</fullName>
    </recommendedName>
</protein>
<evidence type="ECO:0000313" key="6">
    <source>
        <dbReference type="EMBL" id="ABK22635.1"/>
    </source>
</evidence>
<reference evidence="6" key="1">
    <citation type="journal article" date="2008" name="BMC Genomics">
        <title>A conifer genomics resource of 200,000 spruce (Picea spp.) ESTs and 6,464 high-quality, sequence-finished full-length cDNAs for Sitka spruce (Picea sitchensis).</title>
        <authorList>
            <person name="Ralph S.G."/>
            <person name="Chun H.J."/>
            <person name="Kolosova N."/>
            <person name="Cooper D."/>
            <person name="Oddy C."/>
            <person name="Ritland C.E."/>
            <person name="Kirkpatrick R."/>
            <person name="Moore R."/>
            <person name="Barber S."/>
            <person name="Holt R.A."/>
            <person name="Jones S.J."/>
            <person name="Marra M.A."/>
            <person name="Douglas C.J."/>
            <person name="Ritland K."/>
            <person name="Bohlmann J."/>
        </authorList>
    </citation>
    <scope>NUCLEOTIDE SEQUENCE</scope>
    <source>
        <tissue evidence="6">Bark</tissue>
    </source>
</reference>
<dbReference type="EMBL" id="EF083285">
    <property type="protein sequence ID" value="ABK22635.1"/>
    <property type="molecule type" value="mRNA"/>
</dbReference>
<evidence type="ECO:0000259" key="5">
    <source>
        <dbReference type="PROSITE" id="PS50102"/>
    </source>
</evidence>
<accession>A9NPS4</accession>
<feature type="region of interest" description="Disordered" evidence="4">
    <location>
        <begin position="113"/>
        <end position="275"/>
    </location>
</feature>
<dbReference type="OMA" id="CENPERG"/>
<dbReference type="GO" id="GO:0003723">
    <property type="term" value="F:RNA binding"/>
    <property type="evidence" value="ECO:0007669"/>
    <property type="project" value="UniProtKB-UniRule"/>
</dbReference>
<evidence type="ECO:0000256" key="1">
    <source>
        <dbReference type="ARBA" id="ARBA00022664"/>
    </source>
</evidence>
<dbReference type="GO" id="GO:0006397">
    <property type="term" value="P:mRNA processing"/>
    <property type="evidence" value="ECO:0007669"/>
    <property type="project" value="UniProtKB-KW"/>
</dbReference>
<dbReference type="PROSITE" id="PS50102">
    <property type="entry name" value="RRM"/>
    <property type="match status" value="1"/>
</dbReference>
<dbReference type="SMART" id="SM00360">
    <property type="entry name" value="RRM"/>
    <property type="match status" value="1"/>
</dbReference>
<feature type="region of interest" description="Disordered" evidence="4">
    <location>
        <begin position="1"/>
        <end position="34"/>
    </location>
</feature>
<dbReference type="InterPro" id="IPR050907">
    <property type="entry name" value="SRSF"/>
</dbReference>
<feature type="compositionally biased region" description="Polar residues" evidence="4">
    <location>
        <begin position="222"/>
        <end position="242"/>
    </location>
</feature>
<dbReference type="SUPFAM" id="SSF54928">
    <property type="entry name" value="RNA-binding domain, RBD"/>
    <property type="match status" value="1"/>
</dbReference>
<evidence type="ECO:0000256" key="4">
    <source>
        <dbReference type="SAM" id="MobiDB-lite"/>
    </source>
</evidence>
<dbReference type="PANTHER" id="PTHR23147">
    <property type="entry name" value="SERINE/ARGININE RICH SPLICING FACTOR"/>
    <property type="match status" value="1"/>
</dbReference>
<keyword evidence="3" id="KW-0694">RNA-binding</keyword>
<feature type="compositionally biased region" description="Basic residues" evidence="4">
    <location>
        <begin position="134"/>
        <end position="150"/>
    </location>
</feature>
<dbReference type="AlphaFoldDB" id="A9NPS4"/>
<feature type="compositionally biased region" description="Low complexity" evidence="4">
    <location>
        <begin position="252"/>
        <end position="275"/>
    </location>
</feature>
<dbReference type="Gene3D" id="3.30.70.330">
    <property type="match status" value="1"/>
</dbReference>
<dbReference type="Pfam" id="PF00076">
    <property type="entry name" value="RRM_1"/>
    <property type="match status" value="1"/>
</dbReference>
<keyword evidence="2" id="KW-0508">mRNA splicing</keyword>
<evidence type="ECO:0000256" key="2">
    <source>
        <dbReference type="ARBA" id="ARBA00023187"/>
    </source>
</evidence>
<proteinExistence type="evidence at transcript level"/>
<name>A9NPS4_PICSI</name>
<sequence>MGRNSLSPPRRGYGVRARSPPRGRYGGYGGRREPNTSLLVRNIPRDCRSDELRMPFERFGPLKDVYLPKDFYTGEPRGFGFVQFMDPQDAAEAQYHMDGQYIGGREITVVLAEKNRKKPDEMRVRTSARAPRGYGRRRRSPHYARSRSRSRSLEHRSTSYRGGHRSRSYSPVPRRGHDYSVSPRDRHHRSPTNSHDRDRGRLPVRRSYSSQRSRDGKKVSAGNGQRDSVPRSSSVQRDSQSPVAPRRRRHSSSPQSRSISLSGSRSRSGELSASD</sequence>
<dbReference type="GO" id="GO:0008380">
    <property type="term" value="P:RNA splicing"/>
    <property type="evidence" value="ECO:0007669"/>
    <property type="project" value="UniProtKB-KW"/>
</dbReference>
<dbReference type="InterPro" id="IPR000504">
    <property type="entry name" value="RRM_dom"/>
</dbReference>
<dbReference type="InterPro" id="IPR012677">
    <property type="entry name" value="Nucleotide-bd_a/b_plait_sf"/>
</dbReference>
<keyword evidence="1" id="KW-0507">mRNA processing</keyword>
<feature type="domain" description="RRM" evidence="5">
    <location>
        <begin position="36"/>
        <end position="114"/>
    </location>
</feature>
<dbReference type="InterPro" id="IPR035979">
    <property type="entry name" value="RBD_domain_sf"/>
</dbReference>